<evidence type="ECO:0000256" key="2">
    <source>
        <dbReference type="ARBA" id="ARBA00022964"/>
    </source>
</evidence>
<reference evidence="5 6" key="1">
    <citation type="journal article" date="2018" name="Mol. Plant">
        <title>The genome of Artemisia annua provides insight into the evolution of Asteraceae family and artemisinin biosynthesis.</title>
        <authorList>
            <person name="Shen Q."/>
            <person name="Zhang L."/>
            <person name="Liao Z."/>
            <person name="Wang S."/>
            <person name="Yan T."/>
            <person name="Shi P."/>
            <person name="Liu M."/>
            <person name="Fu X."/>
            <person name="Pan Q."/>
            <person name="Wang Y."/>
            <person name="Lv Z."/>
            <person name="Lu X."/>
            <person name="Zhang F."/>
            <person name="Jiang W."/>
            <person name="Ma Y."/>
            <person name="Chen M."/>
            <person name="Hao X."/>
            <person name="Li L."/>
            <person name="Tang Y."/>
            <person name="Lv G."/>
            <person name="Zhou Y."/>
            <person name="Sun X."/>
            <person name="Brodelius P.E."/>
            <person name="Rose J.K.C."/>
            <person name="Tang K."/>
        </authorList>
    </citation>
    <scope>NUCLEOTIDE SEQUENCE [LARGE SCALE GENOMIC DNA]</scope>
    <source>
        <strain evidence="6">cv. Huhao1</strain>
        <tissue evidence="5">Leaf</tissue>
    </source>
</reference>
<feature type="domain" description="Lipoxygenase" evidence="4">
    <location>
        <begin position="1"/>
        <end position="106"/>
    </location>
</feature>
<evidence type="ECO:0000256" key="1">
    <source>
        <dbReference type="ARBA" id="ARBA00022723"/>
    </source>
</evidence>
<gene>
    <name evidence="5" type="ORF">CTI12_AA189070</name>
</gene>
<dbReference type="SUPFAM" id="SSF48484">
    <property type="entry name" value="Lipoxigenase"/>
    <property type="match status" value="1"/>
</dbReference>
<protein>
    <submittedName>
        <fullName evidence="5">Lipoxygenase 1</fullName>
    </submittedName>
</protein>
<dbReference type="AlphaFoldDB" id="A0A2U1P647"/>
<dbReference type="InterPro" id="IPR000907">
    <property type="entry name" value="LipOase"/>
</dbReference>
<dbReference type="Proteomes" id="UP000245207">
    <property type="component" value="Unassembled WGS sequence"/>
</dbReference>
<dbReference type="PROSITE" id="PS51393">
    <property type="entry name" value="LIPOXYGENASE_3"/>
    <property type="match status" value="1"/>
</dbReference>
<keyword evidence="2" id="KW-0223">Dioxygenase</keyword>
<dbReference type="GO" id="GO:0016702">
    <property type="term" value="F:oxidoreductase activity, acting on single donors with incorporation of molecular oxygen, incorporation of two atoms of oxygen"/>
    <property type="evidence" value="ECO:0007669"/>
    <property type="project" value="InterPro"/>
</dbReference>
<dbReference type="InterPro" id="IPR013819">
    <property type="entry name" value="LipOase_C"/>
</dbReference>
<dbReference type="OrthoDB" id="407298at2759"/>
<evidence type="ECO:0000313" key="6">
    <source>
        <dbReference type="Proteomes" id="UP000245207"/>
    </source>
</evidence>
<dbReference type="Gene3D" id="1.20.245.10">
    <property type="entry name" value="Lipoxygenase-1, Domain 5"/>
    <property type="match status" value="1"/>
</dbReference>
<dbReference type="GO" id="GO:0046872">
    <property type="term" value="F:metal ion binding"/>
    <property type="evidence" value="ECO:0007669"/>
    <property type="project" value="UniProtKB-KW"/>
</dbReference>
<evidence type="ECO:0000259" key="4">
    <source>
        <dbReference type="PROSITE" id="PS51393"/>
    </source>
</evidence>
<dbReference type="PANTHER" id="PTHR11771">
    <property type="entry name" value="LIPOXYGENASE"/>
    <property type="match status" value="1"/>
</dbReference>
<comment type="caution">
    <text evidence="5">The sequence shown here is derived from an EMBL/GenBank/DDBJ whole genome shotgun (WGS) entry which is preliminary data.</text>
</comment>
<dbReference type="STRING" id="35608.A0A2U1P647"/>
<sequence>MMTDKSTYYQFYQAYYNQPSTWLRTVADTLSTHPPNEEYIGERQQTDTWSGDAEIVEAFYAFLAEIQRIEKETEKRNRDTSLKNRCGAGVVYHRNFLHQVPNSMSI</sequence>
<evidence type="ECO:0000313" key="5">
    <source>
        <dbReference type="EMBL" id="PWA81170.1"/>
    </source>
</evidence>
<dbReference type="EMBL" id="PKPP01001622">
    <property type="protein sequence ID" value="PWA81170.1"/>
    <property type="molecule type" value="Genomic_DNA"/>
</dbReference>
<evidence type="ECO:0000256" key="3">
    <source>
        <dbReference type="ARBA" id="ARBA00023002"/>
    </source>
</evidence>
<organism evidence="5 6">
    <name type="scientific">Artemisia annua</name>
    <name type="common">Sweet wormwood</name>
    <dbReference type="NCBI Taxonomy" id="35608"/>
    <lineage>
        <taxon>Eukaryota</taxon>
        <taxon>Viridiplantae</taxon>
        <taxon>Streptophyta</taxon>
        <taxon>Embryophyta</taxon>
        <taxon>Tracheophyta</taxon>
        <taxon>Spermatophyta</taxon>
        <taxon>Magnoliopsida</taxon>
        <taxon>eudicotyledons</taxon>
        <taxon>Gunneridae</taxon>
        <taxon>Pentapetalae</taxon>
        <taxon>asterids</taxon>
        <taxon>campanulids</taxon>
        <taxon>Asterales</taxon>
        <taxon>Asteraceae</taxon>
        <taxon>Asteroideae</taxon>
        <taxon>Anthemideae</taxon>
        <taxon>Artemisiinae</taxon>
        <taxon>Artemisia</taxon>
    </lineage>
</organism>
<keyword evidence="6" id="KW-1185">Reference proteome</keyword>
<name>A0A2U1P647_ARTAN</name>
<accession>A0A2U1P647</accession>
<keyword evidence="1" id="KW-0479">Metal-binding</keyword>
<proteinExistence type="predicted"/>
<dbReference type="Pfam" id="PF00305">
    <property type="entry name" value="Lipoxygenase"/>
    <property type="match status" value="1"/>
</dbReference>
<dbReference type="InterPro" id="IPR036226">
    <property type="entry name" value="LipOase_C_sf"/>
</dbReference>
<dbReference type="GO" id="GO:0034440">
    <property type="term" value="P:lipid oxidation"/>
    <property type="evidence" value="ECO:0007669"/>
    <property type="project" value="InterPro"/>
</dbReference>
<keyword evidence="3" id="KW-0560">Oxidoreductase</keyword>